<dbReference type="AlphaFoldDB" id="A0A4U5M8Y1"/>
<comment type="caution">
    <text evidence="1">The sequence shown here is derived from an EMBL/GenBank/DDBJ whole genome shotgun (WGS) entry which is preliminary data.</text>
</comment>
<dbReference type="OrthoDB" id="10557286at2759"/>
<reference evidence="1 2" key="1">
    <citation type="journal article" date="2015" name="Genome Biol.">
        <title>Comparative genomics of Steinernema reveals deeply conserved gene regulatory networks.</title>
        <authorList>
            <person name="Dillman A.R."/>
            <person name="Macchietto M."/>
            <person name="Porter C.F."/>
            <person name="Rogers A."/>
            <person name="Williams B."/>
            <person name="Antoshechkin I."/>
            <person name="Lee M.M."/>
            <person name="Goodwin Z."/>
            <person name="Lu X."/>
            <person name="Lewis E.E."/>
            <person name="Goodrich-Blair H."/>
            <person name="Stock S.P."/>
            <person name="Adams B.J."/>
            <person name="Sternberg P.W."/>
            <person name="Mortazavi A."/>
        </authorList>
    </citation>
    <scope>NUCLEOTIDE SEQUENCE [LARGE SCALE GENOMIC DNA]</scope>
    <source>
        <strain evidence="1 2">ALL</strain>
    </source>
</reference>
<dbReference type="Proteomes" id="UP000298663">
    <property type="component" value="Unassembled WGS sequence"/>
</dbReference>
<evidence type="ECO:0000313" key="2">
    <source>
        <dbReference type="Proteomes" id="UP000298663"/>
    </source>
</evidence>
<gene>
    <name evidence="1" type="ORF">L596_025825</name>
</gene>
<sequence length="105" mass="12048">MFKFVCDVIDKAEWVTLEQPGFTLPVRFTKPPAHGEVNSTHGCVSPLLFFDDTLTIAAIYDHFYSVTVTRVDQFIINLHLNTVLSLRGHAEMVNYLPWTMDFLDK</sequence>
<name>A0A4U5M8Y1_STECR</name>
<keyword evidence="2" id="KW-1185">Reference proteome</keyword>
<proteinExistence type="predicted"/>
<organism evidence="1 2">
    <name type="scientific">Steinernema carpocapsae</name>
    <name type="common">Entomopathogenic nematode</name>
    <dbReference type="NCBI Taxonomy" id="34508"/>
    <lineage>
        <taxon>Eukaryota</taxon>
        <taxon>Metazoa</taxon>
        <taxon>Ecdysozoa</taxon>
        <taxon>Nematoda</taxon>
        <taxon>Chromadorea</taxon>
        <taxon>Rhabditida</taxon>
        <taxon>Tylenchina</taxon>
        <taxon>Panagrolaimomorpha</taxon>
        <taxon>Strongyloidoidea</taxon>
        <taxon>Steinernematidae</taxon>
        <taxon>Steinernema</taxon>
    </lineage>
</organism>
<dbReference type="EMBL" id="AZBU02000009">
    <property type="protein sequence ID" value="TKR65420.1"/>
    <property type="molecule type" value="Genomic_DNA"/>
</dbReference>
<evidence type="ECO:0000313" key="1">
    <source>
        <dbReference type="EMBL" id="TKR65420.1"/>
    </source>
</evidence>
<reference evidence="1 2" key="2">
    <citation type="journal article" date="2019" name="G3 (Bethesda)">
        <title>Hybrid Assembly of the Genome of the Entomopathogenic Nematode Steinernema carpocapsae Identifies the X-Chromosome.</title>
        <authorList>
            <person name="Serra L."/>
            <person name="Macchietto M."/>
            <person name="Macias-Munoz A."/>
            <person name="McGill C.J."/>
            <person name="Rodriguez I.M."/>
            <person name="Rodriguez B."/>
            <person name="Murad R."/>
            <person name="Mortazavi A."/>
        </authorList>
    </citation>
    <scope>NUCLEOTIDE SEQUENCE [LARGE SCALE GENOMIC DNA]</scope>
    <source>
        <strain evidence="1 2">ALL</strain>
    </source>
</reference>
<protein>
    <submittedName>
        <fullName evidence="1">Uncharacterized protein</fullName>
    </submittedName>
</protein>
<accession>A0A4U5M8Y1</accession>